<evidence type="ECO:0000256" key="1">
    <source>
        <dbReference type="SAM" id="MobiDB-lite"/>
    </source>
</evidence>
<dbReference type="Proteomes" id="UP001295444">
    <property type="component" value="Chromosome 10"/>
</dbReference>
<gene>
    <name evidence="2" type="ORF">PECUL_23A009359</name>
</gene>
<feature type="region of interest" description="Disordered" evidence="1">
    <location>
        <begin position="128"/>
        <end position="161"/>
    </location>
</feature>
<proteinExistence type="predicted"/>
<feature type="compositionally biased region" description="Basic and acidic residues" evidence="1">
    <location>
        <begin position="130"/>
        <end position="161"/>
    </location>
</feature>
<feature type="non-terminal residue" evidence="2">
    <location>
        <position position="161"/>
    </location>
</feature>
<sequence length="161" mass="19738">MLDGFSFSAMGYIVSRREEHLQNIDNDIKKWKDKLSNTTSPETFNTIVKEITKKVEKVEKDVIEIKKKKYLRDINDYKTGNVRNNYKDNRTQKPLFKQTNYNRERQRQNFYEPRHNFRIKDFNTQIINNRNRDFGEERPRDPRTERPIRNNQYDHRTYSEV</sequence>
<dbReference type="AlphaFoldDB" id="A0AAD1WLP0"/>
<reference evidence="2" key="1">
    <citation type="submission" date="2022-03" db="EMBL/GenBank/DDBJ databases">
        <authorList>
            <person name="Alioto T."/>
            <person name="Alioto T."/>
            <person name="Gomez Garrido J."/>
        </authorList>
    </citation>
    <scope>NUCLEOTIDE SEQUENCE</scope>
</reference>
<evidence type="ECO:0000313" key="2">
    <source>
        <dbReference type="EMBL" id="CAH2319309.1"/>
    </source>
</evidence>
<accession>A0AAD1WLP0</accession>
<dbReference type="EMBL" id="OW240921">
    <property type="protein sequence ID" value="CAH2319309.1"/>
    <property type="molecule type" value="Genomic_DNA"/>
</dbReference>
<organism evidence="2 3">
    <name type="scientific">Pelobates cultripes</name>
    <name type="common">Western spadefoot toad</name>
    <dbReference type="NCBI Taxonomy" id="61616"/>
    <lineage>
        <taxon>Eukaryota</taxon>
        <taxon>Metazoa</taxon>
        <taxon>Chordata</taxon>
        <taxon>Craniata</taxon>
        <taxon>Vertebrata</taxon>
        <taxon>Euteleostomi</taxon>
        <taxon>Amphibia</taxon>
        <taxon>Batrachia</taxon>
        <taxon>Anura</taxon>
        <taxon>Pelobatoidea</taxon>
        <taxon>Pelobatidae</taxon>
        <taxon>Pelobates</taxon>
    </lineage>
</organism>
<keyword evidence="3" id="KW-1185">Reference proteome</keyword>
<protein>
    <submittedName>
        <fullName evidence="2">Uncharacterized protein</fullName>
    </submittedName>
</protein>
<evidence type="ECO:0000313" key="3">
    <source>
        <dbReference type="Proteomes" id="UP001295444"/>
    </source>
</evidence>
<name>A0AAD1WLP0_PELCU</name>